<evidence type="ECO:0000313" key="2">
    <source>
        <dbReference type="Proteomes" id="UP000664731"/>
    </source>
</evidence>
<accession>A0A939GWG4</accession>
<gene>
    <name evidence="1" type="ORF">J1777_05970</name>
</gene>
<organism evidence="1 2">
    <name type="scientific">Comamonas denitrificans</name>
    <dbReference type="NCBI Taxonomy" id="117506"/>
    <lineage>
        <taxon>Bacteria</taxon>
        <taxon>Pseudomonadati</taxon>
        <taxon>Pseudomonadota</taxon>
        <taxon>Betaproteobacteria</taxon>
        <taxon>Burkholderiales</taxon>
        <taxon>Comamonadaceae</taxon>
        <taxon>Comamonas</taxon>
    </lineage>
</organism>
<dbReference type="Proteomes" id="UP000664731">
    <property type="component" value="Unassembled WGS sequence"/>
</dbReference>
<name>A0A939GWG4_9BURK</name>
<reference evidence="1" key="1">
    <citation type="submission" date="2021-03" db="EMBL/GenBank/DDBJ databases">
        <title>Comamonas denitrificans.</title>
        <authorList>
            <person name="Finster K."/>
        </authorList>
    </citation>
    <scope>NUCLEOTIDE SEQUENCE</scope>
    <source>
        <strain evidence="1">MM2021_4</strain>
    </source>
</reference>
<dbReference type="AlphaFoldDB" id="A0A939GWG4"/>
<dbReference type="EMBL" id="JAFNME010000009">
    <property type="protein sequence ID" value="MBO1249384.1"/>
    <property type="molecule type" value="Genomic_DNA"/>
</dbReference>
<comment type="caution">
    <text evidence="1">The sequence shown here is derived from an EMBL/GenBank/DDBJ whole genome shotgun (WGS) entry which is preliminary data.</text>
</comment>
<proteinExistence type="predicted"/>
<evidence type="ECO:0000313" key="1">
    <source>
        <dbReference type="EMBL" id="MBO1249384.1"/>
    </source>
</evidence>
<sequence>MNESQARLYVVQGAIRDLPEFQRQGVYLAAAKLREVLAQHNDHGQVALALVVAELQVEGKL</sequence>
<protein>
    <submittedName>
        <fullName evidence="1">Uncharacterized protein</fullName>
    </submittedName>
</protein>
<dbReference type="RefSeq" id="WP_207574903.1">
    <property type="nucleotide sequence ID" value="NZ_JAFNME010000009.1"/>
</dbReference>
<keyword evidence="2" id="KW-1185">Reference proteome</keyword>